<protein>
    <submittedName>
        <fullName evidence="2">Uncharacterized protein</fullName>
    </submittedName>
</protein>
<evidence type="ECO:0000256" key="1">
    <source>
        <dbReference type="SAM" id="Phobius"/>
    </source>
</evidence>
<sequence>MILDVNNGFYGKNEECGSKTVQFLALSMSEKQCQAKKSVLFNGAVFFGVVAIICSMLHFAEHRISNRPGSAQQQQPQRHPDPHPHKWYGYFSIGSLIPCLLFAVFYFICLLSQPEDVSCAAELSSTVESHHNIYIDEIQSAQSNIGSNIAIIISDVSYLALLNRTDIADQLKDSIWKSLAFDASRVIEAFEANAKLEYEMTHHLKELEKHISKETDILQLVHSNSLQIMEKMKKLNAIMNLHLRGHLDTLPDLDIIAAILVESVLVGRDELNYNRLNGQYTKIIIRQKSDLYEVINLIEPLLTQTGDVLKKINQGLDDADKQKKSGRNQKYIEGGTTLGGITFVTVGAANNLHLVITGAAIAAHPILGLATMVTGVLMAGGGVATFMKGDRIEIDATDLFKVLKSMDASLNQIMTLTNDQYNYLLEIQGNWNAQERNLKSFHDIATYNLQTTIKPISKEDIKTLQNIQHKIINKNRETSQTIKNVLSIIPSLRQQKEKYIGG</sequence>
<dbReference type="Proteomes" id="UP000663852">
    <property type="component" value="Unassembled WGS sequence"/>
</dbReference>
<keyword evidence="1" id="KW-1133">Transmembrane helix</keyword>
<feature type="transmembrane region" description="Helical" evidence="1">
    <location>
        <begin position="331"/>
        <end position="349"/>
    </location>
</feature>
<feature type="transmembrane region" description="Helical" evidence="1">
    <location>
        <begin position="355"/>
        <end position="379"/>
    </location>
</feature>
<feature type="transmembrane region" description="Helical" evidence="1">
    <location>
        <begin position="87"/>
        <end position="108"/>
    </location>
</feature>
<accession>A0A815CH05</accession>
<dbReference type="EMBL" id="CAJNOJ010000202">
    <property type="protein sequence ID" value="CAF1283627.1"/>
    <property type="molecule type" value="Genomic_DNA"/>
</dbReference>
<dbReference type="OrthoDB" id="10472725at2759"/>
<comment type="caution">
    <text evidence="2">The sequence shown here is derived from an EMBL/GenBank/DDBJ whole genome shotgun (WGS) entry which is preliminary data.</text>
</comment>
<keyword evidence="1" id="KW-0812">Transmembrane</keyword>
<name>A0A815CH05_ADIRI</name>
<gene>
    <name evidence="2" type="ORF">EDS130_LOCUS29697</name>
</gene>
<evidence type="ECO:0000313" key="3">
    <source>
        <dbReference type="Proteomes" id="UP000663852"/>
    </source>
</evidence>
<reference evidence="2" key="1">
    <citation type="submission" date="2021-02" db="EMBL/GenBank/DDBJ databases">
        <authorList>
            <person name="Nowell W R."/>
        </authorList>
    </citation>
    <scope>NUCLEOTIDE SEQUENCE</scope>
</reference>
<feature type="transmembrane region" description="Helical" evidence="1">
    <location>
        <begin position="39"/>
        <end position="60"/>
    </location>
</feature>
<keyword evidence="1" id="KW-0472">Membrane</keyword>
<evidence type="ECO:0000313" key="2">
    <source>
        <dbReference type="EMBL" id="CAF1283627.1"/>
    </source>
</evidence>
<dbReference type="AlphaFoldDB" id="A0A815CH05"/>
<proteinExistence type="predicted"/>
<organism evidence="2 3">
    <name type="scientific">Adineta ricciae</name>
    <name type="common">Rotifer</name>
    <dbReference type="NCBI Taxonomy" id="249248"/>
    <lineage>
        <taxon>Eukaryota</taxon>
        <taxon>Metazoa</taxon>
        <taxon>Spiralia</taxon>
        <taxon>Gnathifera</taxon>
        <taxon>Rotifera</taxon>
        <taxon>Eurotatoria</taxon>
        <taxon>Bdelloidea</taxon>
        <taxon>Adinetida</taxon>
        <taxon>Adinetidae</taxon>
        <taxon>Adineta</taxon>
    </lineage>
</organism>